<evidence type="ECO:0000259" key="10">
    <source>
        <dbReference type="Pfam" id="PF02771"/>
    </source>
</evidence>
<dbReference type="SUPFAM" id="SSF56645">
    <property type="entry name" value="Acyl-CoA dehydrogenase NM domain-like"/>
    <property type="match status" value="1"/>
</dbReference>
<dbReference type="FunFam" id="2.40.110.10:FF:000002">
    <property type="entry name" value="Acyl-CoA dehydrogenase fadE12"/>
    <property type="match status" value="1"/>
</dbReference>
<comment type="subunit">
    <text evidence="3">Homodimer.</text>
</comment>
<feature type="domain" description="Acyl-CoA dehydrogenase/oxidase N-terminal" evidence="10">
    <location>
        <begin position="12"/>
        <end position="135"/>
    </location>
</feature>
<dbReference type="Pfam" id="PF02770">
    <property type="entry name" value="Acyl-CoA_dh_M"/>
    <property type="match status" value="1"/>
</dbReference>
<feature type="domain" description="Acyl-CoA oxidase/dehydrogenase middle" evidence="9">
    <location>
        <begin position="139"/>
        <end position="235"/>
    </location>
</feature>
<dbReference type="InterPro" id="IPR037069">
    <property type="entry name" value="AcylCoA_DH/ox_N_sf"/>
</dbReference>
<evidence type="ECO:0000259" key="8">
    <source>
        <dbReference type="Pfam" id="PF00441"/>
    </source>
</evidence>
<evidence type="ECO:0000313" key="12">
    <source>
        <dbReference type="Proteomes" id="UP000023430"/>
    </source>
</evidence>
<dbReference type="EMBL" id="JAME01000003">
    <property type="protein sequence ID" value="ETX30480.1"/>
    <property type="molecule type" value="Genomic_DNA"/>
</dbReference>
<evidence type="ECO:0000256" key="6">
    <source>
        <dbReference type="ARBA" id="ARBA00023002"/>
    </source>
</evidence>
<evidence type="ECO:0000256" key="7">
    <source>
        <dbReference type="RuleBase" id="RU362125"/>
    </source>
</evidence>
<evidence type="ECO:0000259" key="9">
    <source>
        <dbReference type="Pfam" id="PF02770"/>
    </source>
</evidence>
<evidence type="ECO:0000256" key="3">
    <source>
        <dbReference type="ARBA" id="ARBA00011738"/>
    </source>
</evidence>
<comment type="similarity">
    <text evidence="2 7">Belongs to the acyl-CoA dehydrogenase family.</text>
</comment>
<evidence type="ECO:0000256" key="2">
    <source>
        <dbReference type="ARBA" id="ARBA00009347"/>
    </source>
</evidence>
<dbReference type="PANTHER" id="PTHR48083:SF13">
    <property type="entry name" value="ACYL-COA DEHYDROGENASE FAMILY MEMBER 11"/>
    <property type="match status" value="1"/>
</dbReference>
<dbReference type="InterPro" id="IPR050741">
    <property type="entry name" value="Acyl-CoA_dehydrogenase"/>
</dbReference>
<evidence type="ECO:0000313" key="11">
    <source>
        <dbReference type="EMBL" id="ETX30480.1"/>
    </source>
</evidence>
<dbReference type="InterPro" id="IPR046373">
    <property type="entry name" value="Acyl-CoA_Oxase/DH_mid-dom_sf"/>
</dbReference>
<dbReference type="GO" id="GO:0003995">
    <property type="term" value="F:acyl-CoA dehydrogenase activity"/>
    <property type="evidence" value="ECO:0007669"/>
    <property type="project" value="TreeGrafter"/>
</dbReference>
<dbReference type="GO" id="GO:0005737">
    <property type="term" value="C:cytoplasm"/>
    <property type="evidence" value="ECO:0007669"/>
    <property type="project" value="TreeGrafter"/>
</dbReference>
<dbReference type="Gene3D" id="1.20.140.10">
    <property type="entry name" value="Butyryl-CoA Dehydrogenase, subunit A, domain 3"/>
    <property type="match status" value="1"/>
</dbReference>
<dbReference type="InterPro" id="IPR006091">
    <property type="entry name" value="Acyl-CoA_Oxase/DH_mid-dom"/>
</dbReference>
<dbReference type="SUPFAM" id="SSF47203">
    <property type="entry name" value="Acyl-CoA dehydrogenase C-terminal domain-like"/>
    <property type="match status" value="1"/>
</dbReference>
<reference evidence="11 12" key="1">
    <citation type="submission" date="2014-01" db="EMBL/GenBank/DDBJ databases">
        <title>Roseivivax isoporae LMG 25204 Genome Sequencing.</title>
        <authorList>
            <person name="Lai Q."/>
            <person name="Li G."/>
            <person name="Shao Z."/>
        </authorList>
    </citation>
    <scope>NUCLEOTIDE SEQUENCE [LARGE SCALE GENOMIC DNA]</scope>
    <source>
        <strain evidence="11 12">LMG 25204</strain>
    </source>
</reference>
<dbReference type="InterPro" id="IPR009100">
    <property type="entry name" value="AcylCoA_DH/oxidase_NM_dom_sf"/>
</dbReference>
<dbReference type="PANTHER" id="PTHR48083">
    <property type="entry name" value="MEDIUM-CHAIN SPECIFIC ACYL-COA DEHYDROGENASE, MITOCHONDRIAL-RELATED"/>
    <property type="match status" value="1"/>
</dbReference>
<dbReference type="AlphaFoldDB" id="X7FCE0"/>
<dbReference type="RefSeq" id="WP_043766190.1">
    <property type="nucleotide sequence ID" value="NZ_JAME01000003.1"/>
</dbReference>
<keyword evidence="4 7" id="KW-0285">Flavoprotein</keyword>
<evidence type="ECO:0000256" key="5">
    <source>
        <dbReference type="ARBA" id="ARBA00022827"/>
    </source>
</evidence>
<accession>X7FCE0</accession>
<evidence type="ECO:0000256" key="4">
    <source>
        <dbReference type="ARBA" id="ARBA00022630"/>
    </source>
</evidence>
<dbReference type="GO" id="GO:0050660">
    <property type="term" value="F:flavin adenine dinucleotide binding"/>
    <property type="evidence" value="ECO:0007669"/>
    <property type="project" value="InterPro"/>
</dbReference>
<dbReference type="Gene3D" id="1.10.540.10">
    <property type="entry name" value="Acyl-CoA dehydrogenase/oxidase, N-terminal domain"/>
    <property type="match status" value="1"/>
</dbReference>
<organism evidence="11 12">
    <name type="scientific">Roseivivax isoporae LMG 25204</name>
    <dbReference type="NCBI Taxonomy" id="1449351"/>
    <lineage>
        <taxon>Bacteria</taxon>
        <taxon>Pseudomonadati</taxon>
        <taxon>Pseudomonadota</taxon>
        <taxon>Alphaproteobacteria</taxon>
        <taxon>Rhodobacterales</taxon>
        <taxon>Roseobacteraceae</taxon>
        <taxon>Roseivivax</taxon>
    </lineage>
</organism>
<dbReference type="PATRIC" id="fig|1449351.3.peg.535"/>
<dbReference type="STRING" id="1449351.RISW2_12485"/>
<name>X7FCE0_9RHOB</name>
<keyword evidence="5 7" id="KW-0274">FAD</keyword>
<sequence length="411" mass="44880">MDLGLSARAAPLRAAVRDMIETEIAPADRVFHDEVGRHPSGDRFRLTDRQRAILDDLKAAARARGLWNLWLTGSDRGPGLSTVDYAYLAEEMGKVPLAAEVFNCSAPDTGNMEVLERHGAPWMKERWLEPLLAGEIRSAYVMSEPGIASSDAAQLAFAARREGDTYVLDGEKWWISGAGDPRCAVYILMACTDASAPKHARHTMFVLDAATPGIEILRPMTVFGADDAPHGHMHLRFTGVRVPAANVILGEGRGFEVAQGRLGPGRIHHCMRAIGQAEKALALMCRRAVSRSAFGRTLSELGANHDIIAEARMEIEMARLLCLKAAWMMDTGGVRAAQPWISQVKVVAPRMAARVIDEAMQMHGGAGISQDFDLARMWTHVRTLRFADGPDAVHRRQVARAELRAQAGPDG</sequence>
<dbReference type="InterPro" id="IPR009075">
    <property type="entry name" value="AcylCo_DH/oxidase_C"/>
</dbReference>
<dbReference type="Gene3D" id="2.40.110.10">
    <property type="entry name" value="Butyryl-CoA Dehydrogenase, subunit A, domain 2"/>
    <property type="match status" value="1"/>
</dbReference>
<dbReference type="OrthoDB" id="9775090at2"/>
<dbReference type="eggNOG" id="COG1960">
    <property type="taxonomic scope" value="Bacteria"/>
</dbReference>
<keyword evidence="12" id="KW-1185">Reference proteome</keyword>
<dbReference type="GO" id="GO:0033539">
    <property type="term" value="P:fatty acid beta-oxidation using acyl-CoA dehydrogenase"/>
    <property type="evidence" value="ECO:0007669"/>
    <property type="project" value="TreeGrafter"/>
</dbReference>
<feature type="domain" description="Acyl-CoA dehydrogenase/oxidase C-terminal" evidence="8">
    <location>
        <begin position="252"/>
        <end position="401"/>
    </location>
</feature>
<proteinExistence type="inferred from homology"/>
<keyword evidence="6 7" id="KW-0560">Oxidoreductase</keyword>
<dbReference type="Pfam" id="PF00441">
    <property type="entry name" value="Acyl-CoA_dh_1"/>
    <property type="match status" value="1"/>
</dbReference>
<comment type="caution">
    <text evidence="11">The sequence shown here is derived from an EMBL/GenBank/DDBJ whole genome shotgun (WGS) entry which is preliminary data.</text>
</comment>
<evidence type="ECO:0000256" key="1">
    <source>
        <dbReference type="ARBA" id="ARBA00001974"/>
    </source>
</evidence>
<dbReference type="Proteomes" id="UP000023430">
    <property type="component" value="Unassembled WGS sequence"/>
</dbReference>
<dbReference type="Pfam" id="PF02771">
    <property type="entry name" value="Acyl-CoA_dh_N"/>
    <property type="match status" value="1"/>
</dbReference>
<dbReference type="InterPro" id="IPR036250">
    <property type="entry name" value="AcylCo_DH-like_C"/>
</dbReference>
<comment type="cofactor">
    <cofactor evidence="1 7">
        <name>FAD</name>
        <dbReference type="ChEBI" id="CHEBI:57692"/>
    </cofactor>
</comment>
<gene>
    <name evidence="11" type="ORF">RISW2_12485</name>
</gene>
<protein>
    <submittedName>
        <fullName evidence="11">Acyl-CoA dehydrogenase</fullName>
    </submittedName>
</protein>
<dbReference type="InterPro" id="IPR013786">
    <property type="entry name" value="AcylCoA_DH/ox_N"/>
</dbReference>